<dbReference type="AlphaFoldDB" id="A0A5N8VBI0"/>
<gene>
    <name evidence="4" type="ORF">FNH09_12105</name>
</gene>
<proteinExistence type="predicted"/>
<dbReference type="PANTHER" id="PTHR21666">
    <property type="entry name" value="PEPTIDASE-RELATED"/>
    <property type="match status" value="1"/>
</dbReference>
<dbReference type="CDD" id="cd12797">
    <property type="entry name" value="M23_peptidase"/>
    <property type="match status" value="1"/>
</dbReference>
<dbReference type="GO" id="GO:0004222">
    <property type="term" value="F:metalloendopeptidase activity"/>
    <property type="evidence" value="ECO:0007669"/>
    <property type="project" value="TreeGrafter"/>
</dbReference>
<name>A0A5N8VBI0_9ACTN</name>
<dbReference type="Gene3D" id="2.70.70.10">
    <property type="entry name" value="Glucose Permease (Domain IIA)"/>
    <property type="match status" value="1"/>
</dbReference>
<dbReference type="OrthoDB" id="5244067at2"/>
<reference evidence="4 5" key="1">
    <citation type="submission" date="2019-07" db="EMBL/GenBank/DDBJ databases">
        <title>New species of Amycolatopsis and Streptomyces.</title>
        <authorList>
            <person name="Duangmal K."/>
            <person name="Teo W.F.A."/>
            <person name="Lipun K."/>
        </authorList>
    </citation>
    <scope>NUCLEOTIDE SEQUENCE [LARGE SCALE GENOMIC DNA]</scope>
    <source>
        <strain evidence="4 5">NBRC 109810</strain>
    </source>
</reference>
<dbReference type="InterPro" id="IPR016047">
    <property type="entry name" value="M23ase_b-sheet_dom"/>
</dbReference>
<evidence type="ECO:0000256" key="1">
    <source>
        <dbReference type="SAM" id="MobiDB-lite"/>
    </source>
</evidence>
<keyword evidence="2" id="KW-0732">Signal</keyword>
<evidence type="ECO:0000313" key="5">
    <source>
        <dbReference type="Proteomes" id="UP000325849"/>
    </source>
</evidence>
<feature type="domain" description="M23ase beta-sheet core" evidence="3">
    <location>
        <begin position="243"/>
        <end position="332"/>
    </location>
</feature>
<organism evidence="4 5">
    <name type="scientific">Streptomyces adustus</name>
    <dbReference type="NCBI Taxonomy" id="1609272"/>
    <lineage>
        <taxon>Bacteria</taxon>
        <taxon>Bacillati</taxon>
        <taxon>Actinomycetota</taxon>
        <taxon>Actinomycetes</taxon>
        <taxon>Kitasatosporales</taxon>
        <taxon>Streptomycetaceae</taxon>
        <taxon>Streptomyces</taxon>
    </lineage>
</organism>
<evidence type="ECO:0000256" key="2">
    <source>
        <dbReference type="SAM" id="SignalP"/>
    </source>
</evidence>
<feature type="signal peptide" evidence="2">
    <location>
        <begin position="1"/>
        <end position="25"/>
    </location>
</feature>
<comment type="caution">
    <text evidence="4">The sequence shown here is derived from an EMBL/GenBank/DDBJ whole genome shotgun (WGS) entry which is preliminary data.</text>
</comment>
<keyword evidence="5" id="KW-1185">Reference proteome</keyword>
<protein>
    <submittedName>
        <fullName evidence="4">Peptidoglycan DD-metalloendopeptidase family protein</fullName>
    </submittedName>
</protein>
<dbReference type="RefSeq" id="WP_152887032.1">
    <property type="nucleotide sequence ID" value="NZ_VJZD01000037.1"/>
</dbReference>
<dbReference type="Proteomes" id="UP000325849">
    <property type="component" value="Unassembled WGS sequence"/>
</dbReference>
<accession>A0A5N8VBI0</accession>
<dbReference type="SUPFAM" id="SSF51261">
    <property type="entry name" value="Duplicated hybrid motif"/>
    <property type="match status" value="1"/>
</dbReference>
<feature type="region of interest" description="Disordered" evidence="1">
    <location>
        <begin position="114"/>
        <end position="136"/>
    </location>
</feature>
<dbReference type="InterPro" id="IPR050570">
    <property type="entry name" value="Cell_wall_metabolism_enzyme"/>
</dbReference>
<dbReference type="PANTHER" id="PTHR21666:SF270">
    <property type="entry name" value="MUREIN HYDROLASE ACTIVATOR ENVC"/>
    <property type="match status" value="1"/>
</dbReference>
<evidence type="ECO:0000313" key="4">
    <source>
        <dbReference type="EMBL" id="MPY32002.1"/>
    </source>
</evidence>
<sequence>MRSSRRRPLLVPVLLCALAVFVAHSTGTGGDAGEAAGIQGSGVGAEVARLYRADVAVARQYAAGRREAEELLAGVRRAGLLLDRERRVGAALRQDRDRTGRPRDAGAPRAVARLAGAPRPGRQEDGRPGPSGAERVVDDAIVRSRRAEARLAADQVKATARWQSAQRRNRVLAEVRKNIGAKLDEARERLQAQAAASVAAGRCGGPVRLGSPPETVTSAWVAPVAEYRLSASFGSSGERWAHRHTGQDFAVPIGTPVRAVGAGRVVKVACGGAFGIQVVIRHDGGYRTQYAHLAAVAIDPGDRVTTGQWIGQSGTTGNSTGPHLHFEVRAGAESDSALDPLPWLEGRGVPVGRSG</sequence>
<feature type="region of interest" description="Disordered" evidence="1">
    <location>
        <begin position="329"/>
        <end position="355"/>
    </location>
</feature>
<dbReference type="FunFam" id="2.70.70.10:FF:000013">
    <property type="entry name" value="Peptidase family M23"/>
    <property type="match status" value="1"/>
</dbReference>
<evidence type="ECO:0000259" key="3">
    <source>
        <dbReference type="Pfam" id="PF01551"/>
    </source>
</evidence>
<dbReference type="EMBL" id="VJZD01000037">
    <property type="protein sequence ID" value="MPY32002.1"/>
    <property type="molecule type" value="Genomic_DNA"/>
</dbReference>
<feature type="chain" id="PRO_5038976555" evidence="2">
    <location>
        <begin position="26"/>
        <end position="355"/>
    </location>
</feature>
<dbReference type="InterPro" id="IPR011055">
    <property type="entry name" value="Dup_hybrid_motif"/>
</dbReference>
<dbReference type="Pfam" id="PF01551">
    <property type="entry name" value="Peptidase_M23"/>
    <property type="match status" value="1"/>
</dbReference>